<keyword evidence="3" id="KW-1185">Reference proteome</keyword>
<proteinExistence type="predicted"/>
<evidence type="ECO:0000313" key="3">
    <source>
        <dbReference type="Proteomes" id="UP000188937"/>
    </source>
</evidence>
<evidence type="ECO:0000313" key="2">
    <source>
        <dbReference type="EMBL" id="AQS83986.1"/>
    </source>
</evidence>
<keyword evidence="1" id="KW-0732">Signal</keyword>
<dbReference type="KEGG" id="aace:A0U92_03500"/>
<dbReference type="STRING" id="435.A0U92_03500"/>
<gene>
    <name evidence="2" type="ORF">A0U92_03500</name>
</gene>
<reference evidence="2 3" key="1">
    <citation type="submission" date="2016-03" db="EMBL/GenBank/DDBJ databases">
        <title>Acetic acid bacteria sequencing.</title>
        <authorList>
            <person name="Brandt J."/>
            <person name="Jakob F."/>
            <person name="Vogel R.F."/>
        </authorList>
    </citation>
    <scope>NUCLEOTIDE SEQUENCE [LARGE SCALE GENOMIC DNA]</scope>
    <source>
        <strain evidence="2 3">TMW2.1153</strain>
    </source>
</reference>
<dbReference type="AlphaFoldDB" id="A0A1U9KDX8"/>
<protein>
    <submittedName>
        <fullName evidence="2">Uncharacterized protein</fullName>
    </submittedName>
</protein>
<organism evidence="2 3">
    <name type="scientific">Acetobacter aceti</name>
    <dbReference type="NCBI Taxonomy" id="435"/>
    <lineage>
        <taxon>Bacteria</taxon>
        <taxon>Pseudomonadati</taxon>
        <taxon>Pseudomonadota</taxon>
        <taxon>Alphaproteobacteria</taxon>
        <taxon>Acetobacterales</taxon>
        <taxon>Acetobacteraceae</taxon>
        <taxon>Acetobacter</taxon>
        <taxon>Acetobacter subgen. Acetobacter</taxon>
    </lineage>
</organism>
<feature type="chain" id="PRO_5012504914" evidence="1">
    <location>
        <begin position="23"/>
        <end position="207"/>
    </location>
</feature>
<dbReference type="EMBL" id="CP014692">
    <property type="protein sequence ID" value="AQS83986.1"/>
    <property type="molecule type" value="Genomic_DNA"/>
</dbReference>
<sequence>MRAQSMWVIFALCALPCQTALGQSAVFPGGEDDIQAPTTTEDTSCHIFKINNFDWSDGFFEKAGICAFRDEKVLKVVISYDLASKNADYLIESGLLDSYVINNDRSDNKFRFLDNLSGHLSLFYLKEIFKIFNNSDYAGISIEYTDNTKQDAPIFKILNFIMIKKIYDRINFDKFLYSDIPLVGSNYYRSEYFDANLLREEQGFWKK</sequence>
<dbReference type="Proteomes" id="UP000188937">
    <property type="component" value="Chromosome"/>
</dbReference>
<name>A0A1U9KDX8_ACEAC</name>
<feature type="signal peptide" evidence="1">
    <location>
        <begin position="1"/>
        <end position="22"/>
    </location>
</feature>
<evidence type="ECO:0000256" key="1">
    <source>
        <dbReference type="SAM" id="SignalP"/>
    </source>
</evidence>
<accession>A0A1U9KDX8</accession>